<protein>
    <submittedName>
        <fullName evidence="3">Uncharacterized protein</fullName>
    </submittedName>
</protein>
<evidence type="ECO:0000313" key="4">
    <source>
        <dbReference type="Proteomes" id="UP000016933"/>
    </source>
</evidence>
<evidence type="ECO:0000313" key="3">
    <source>
        <dbReference type="EMBL" id="EME41033.1"/>
    </source>
</evidence>
<dbReference type="HOGENOM" id="CLU_024263_3_1_1"/>
<name>N1PEH4_DOTSN</name>
<sequence>MASQGQLSSNATSTINGPPYPPSHQGLGGDPEIIPDVPVNAVFLALFVFAAAANMTLFQINLHKRGKKFVFNAAIFGYCITRILATSLRIGWAYHPQNVSLAMAAQIFVYAGVPILFVANLFFAQRIVRAQHPNFGWSRLFSIWLPLSIGLMVATILGLVTVVVVQFYLPDATTQHWTRDFQLYGAVMFAFFAVLAIPIVVVSWIARQMPSIRKTDTDNFGKGSTNSKILIVIISATPLALGAWYRAATSLISPVDLQEHTPWYFSKASFYVFNFTMEIIVVLFWLSIRIDKRFIVPNGADRPMSYAGGFVFAGEGPPRSTDHLNGSVYRQRASSRTSIASTIIPPPTLSRAGSWGSLQQYMSRDPETTKSNPSLWGGISTDRVDEHHLHDPTDEFPFELTRPPPVRSEYGQLSQEMGYNPVSGNWDVREWQMMAPSVYEREPSPVREMPSIFSPSAEHIPIFSQPLSAGVYEPTGYRSARPSLVEPFRPEMPFAGEDGVSRPSSSTAHRAVRS</sequence>
<feature type="transmembrane region" description="Helical" evidence="2">
    <location>
        <begin position="37"/>
        <end position="57"/>
    </location>
</feature>
<feature type="transmembrane region" description="Helical" evidence="2">
    <location>
        <begin position="100"/>
        <end position="123"/>
    </location>
</feature>
<dbReference type="Pfam" id="PF11309">
    <property type="entry name" value="DUF3112"/>
    <property type="match status" value="1"/>
</dbReference>
<dbReference type="EMBL" id="KB446543">
    <property type="protein sequence ID" value="EME41033.1"/>
    <property type="molecule type" value="Genomic_DNA"/>
</dbReference>
<feature type="transmembrane region" description="Helical" evidence="2">
    <location>
        <begin position="69"/>
        <end position="94"/>
    </location>
</feature>
<dbReference type="AlphaFoldDB" id="N1PEH4"/>
<dbReference type="PANTHER" id="PTHR35184:SF1">
    <property type="entry name" value="INTEGRAL MEMBRANE PROTEIN"/>
    <property type="match status" value="1"/>
</dbReference>
<dbReference type="OMA" id="GYCITRI"/>
<dbReference type="STRING" id="675120.N1PEH4"/>
<feature type="region of interest" description="Disordered" evidence="1">
    <location>
        <begin position="488"/>
        <end position="514"/>
    </location>
</feature>
<dbReference type="Proteomes" id="UP000016933">
    <property type="component" value="Unassembled WGS sequence"/>
</dbReference>
<feature type="transmembrane region" description="Helical" evidence="2">
    <location>
        <begin position="181"/>
        <end position="206"/>
    </location>
</feature>
<feature type="transmembrane region" description="Helical" evidence="2">
    <location>
        <begin position="144"/>
        <end position="169"/>
    </location>
</feature>
<feature type="region of interest" description="Disordered" evidence="1">
    <location>
        <begin position="1"/>
        <end position="22"/>
    </location>
</feature>
<feature type="transmembrane region" description="Helical" evidence="2">
    <location>
        <begin position="268"/>
        <end position="288"/>
    </location>
</feature>
<dbReference type="eggNOG" id="ENOG502S0ZE">
    <property type="taxonomic scope" value="Eukaryota"/>
</dbReference>
<organism evidence="3 4">
    <name type="scientific">Dothistroma septosporum (strain NZE10 / CBS 128990)</name>
    <name type="common">Red band needle blight fungus</name>
    <name type="synonym">Mycosphaerella pini</name>
    <dbReference type="NCBI Taxonomy" id="675120"/>
    <lineage>
        <taxon>Eukaryota</taxon>
        <taxon>Fungi</taxon>
        <taxon>Dikarya</taxon>
        <taxon>Ascomycota</taxon>
        <taxon>Pezizomycotina</taxon>
        <taxon>Dothideomycetes</taxon>
        <taxon>Dothideomycetidae</taxon>
        <taxon>Mycosphaerellales</taxon>
        <taxon>Mycosphaerellaceae</taxon>
        <taxon>Dothistroma</taxon>
    </lineage>
</organism>
<feature type="transmembrane region" description="Helical" evidence="2">
    <location>
        <begin position="227"/>
        <end position="248"/>
    </location>
</feature>
<evidence type="ECO:0000256" key="1">
    <source>
        <dbReference type="SAM" id="MobiDB-lite"/>
    </source>
</evidence>
<keyword evidence="2" id="KW-0472">Membrane</keyword>
<keyword evidence="2" id="KW-1133">Transmembrane helix</keyword>
<keyword evidence="4" id="KW-1185">Reference proteome</keyword>
<dbReference type="InterPro" id="IPR021460">
    <property type="entry name" value="DUF3112"/>
</dbReference>
<evidence type="ECO:0000256" key="2">
    <source>
        <dbReference type="SAM" id="Phobius"/>
    </source>
</evidence>
<accession>N1PEH4</accession>
<reference evidence="4" key="1">
    <citation type="journal article" date="2012" name="PLoS Genet.">
        <title>The genomes of the fungal plant pathogens Cladosporium fulvum and Dothistroma septosporum reveal adaptation to different hosts and lifestyles but also signatures of common ancestry.</title>
        <authorList>
            <person name="de Wit P.J.G.M."/>
            <person name="van der Burgt A."/>
            <person name="Oekmen B."/>
            <person name="Stergiopoulos I."/>
            <person name="Abd-Elsalam K.A."/>
            <person name="Aerts A.L."/>
            <person name="Bahkali A.H."/>
            <person name="Beenen H.G."/>
            <person name="Chettri P."/>
            <person name="Cox M.P."/>
            <person name="Datema E."/>
            <person name="de Vries R.P."/>
            <person name="Dhillon B."/>
            <person name="Ganley A.R."/>
            <person name="Griffiths S.A."/>
            <person name="Guo Y."/>
            <person name="Hamelin R.C."/>
            <person name="Henrissat B."/>
            <person name="Kabir M.S."/>
            <person name="Jashni M.K."/>
            <person name="Kema G."/>
            <person name="Klaubauf S."/>
            <person name="Lapidus A."/>
            <person name="Levasseur A."/>
            <person name="Lindquist E."/>
            <person name="Mehrabi R."/>
            <person name="Ohm R.A."/>
            <person name="Owen T.J."/>
            <person name="Salamov A."/>
            <person name="Schwelm A."/>
            <person name="Schijlen E."/>
            <person name="Sun H."/>
            <person name="van den Burg H.A."/>
            <person name="van Ham R.C.H.J."/>
            <person name="Zhang S."/>
            <person name="Goodwin S.B."/>
            <person name="Grigoriev I.V."/>
            <person name="Collemare J."/>
            <person name="Bradshaw R.E."/>
        </authorList>
    </citation>
    <scope>NUCLEOTIDE SEQUENCE [LARGE SCALE GENOMIC DNA]</scope>
    <source>
        <strain evidence="4">NZE10 / CBS 128990</strain>
    </source>
</reference>
<proteinExistence type="predicted"/>
<gene>
    <name evidence="3" type="ORF">DOTSEDRAFT_37746</name>
</gene>
<reference evidence="3 4" key="2">
    <citation type="journal article" date="2012" name="PLoS Pathog.">
        <title>Diverse lifestyles and strategies of plant pathogenesis encoded in the genomes of eighteen Dothideomycetes fungi.</title>
        <authorList>
            <person name="Ohm R.A."/>
            <person name="Feau N."/>
            <person name="Henrissat B."/>
            <person name="Schoch C.L."/>
            <person name="Horwitz B.A."/>
            <person name="Barry K.W."/>
            <person name="Condon B.J."/>
            <person name="Copeland A.C."/>
            <person name="Dhillon B."/>
            <person name="Glaser F."/>
            <person name="Hesse C.N."/>
            <person name="Kosti I."/>
            <person name="LaButti K."/>
            <person name="Lindquist E.A."/>
            <person name="Lucas S."/>
            <person name="Salamov A.A."/>
            <person name="Bradshaw R.E."/>
            <person name="Ciuffetti L."/>
            <person name="Hamelin R.C."/>
            <person name="Kema G.H.J."/>
            <person name="Lawrence C."/>
            <person name="Scott J.A."/>
            <person name="Spatafora J.W."/>
            <person name="Turgeon B.G."/>
            <person name="de Wit P.J.G.M."/>
            <person name="Zhong S."/>
            <person name="Goodwin S.B."/>
            <person name="Grigoriev I.V."/>
        </authorList>
    </citation>
    <scope>NUCLEOTIDE SEQUENCE [LARGE SCALE GENOMIC DNA]</scope>
    <source>
        <strain evidence="4">NZE10 / CBS 128990</strain>
    </source>
</reference>
<keyword evidence="2" id="KW-0812">Transmembrane</keyword>
<dbReference type="OrthoDB" id="3357002at2759"/>
<dbReference type="PANTHER" id="PTHR35184">
    <property type="entry name" value="YALI0C10208P"/>
    <property type="match status" value="1"/>
</dbReference>
<feature type="compositionally biased region" description="Polar residues" evidence="1">
    <location>
        <begin position="1"/>
        <end position="16"/>
    </location>
</feature>